<accession>A0ACC0EX96</accession>
<evidence type="ECO:0000313" key="2">
    <source>
        <dbReference type="Proteomes" id="UP001060170"/>
    </source>
</evidence>
<sequence>MNQQLGKQLTRPRGAIERPERRILESARIPVRLPPPTRLKSISVSPLIDQESPLSLPESEYNRIRWLNRFTPHWNEPKHERLARFKLRAQKMRTRRAHTEKIFNSFQRLDGFTGTVLPSDLMISFSFQKWTLPRSDSQAPESLQQQQQETRPIGKNKKGREEGGPGIYVTPNRILHPYWLSKKIGMSVWLICHQDILNHRKKLRTLYRYTHEPKFSPHLSDQISSQLVRRIAQECVVLKETLGVPSSVISSLDDLVLKTRSGKIARIPDDYPTTSSRSVLLTYLKTLIDVLPSQNDDDNQDIKNQADPDPSANLGAILVKSTSLFRELESLQAEKDSKELSIDEEEESRSKVADQSGEDRLMFSILLSDGPVPVWDLEGLLTQMAKQPPRQNSGTTMITAALNNSTNHSSTHETTLADILRREIDEALTYTNHKSSSSTIEEPSAAYLIGISEPTYPLILALRRATWWIGQGYESHHFAGIKEMVNLANQIKSDKELKWINWIRNKNSVDGIIKNNGQLWKSFNPKSDTSKKIWRRV</sequence>
<comment type="caution">
    <text evidence="1">The sequence shown here is derived from an EMBL/GenBank/DDBJ whole genome shotgun (WGS) entry which is preliminary data.</text>
</comment>
<reference evidence="1 2" key="3">
    <citation type="journal article" date="2022" name="Microbiol. Spectr.">
        <title>Folding features and dynamics of 3D genome architecture in plant fungal pathogens.</title>
        <authorList>
            <person name="Xia C."/>
        </authorList>
    </citation>
    <scope>NUCLEOTIDE SEQUENCE [LARGE SCALE GENOMIC DNA]</scope>
    <source>
        <strain evidence="1 2">93-210</strain>
    </source>
</reference>
<protein>
    <submittedName>
        <fullName evidence="1">Uncharacterized protein</fullName>
    </submittedName>
</protein>
<organism evidence="1 2">
    <name type="scientific">Puccinia striiformis f. sp. tritici</name>
    <dbReference type="NCBI Taxonomy" id="168172"/>
    <lineage>
        <taxon>Eukaryota</taxon>
        <taxon>Fungi</taxon>
        <taxon>Dikarya</taxon>
        <taxon>Basidiomycota</taxon>
        <taxon>Pucciniomycotina</taxon>
        <taxon>Pucciniomycetes</taxon>
        <taxon>Pucciniales</taxon>
        <taxon>Pucciniaceae</taxon>
        <taxon>Puccinia</taxon>
    </lineage>
</organism>
<evidence type="ECO:0000313" key="1">
    <source>
        <dbReference type="EMBL" id="KAI7962105.1"/>
    </source>
</evidence>
<reference evidence="2" key="2">
    <citation type="journal article" date="2018" name="Mol. Plant Microbe Interact.">
        <title>Genome sequence resources for the wheat stripe rust pathogen (Puccinia striiformis f. sp. tritici) and the barley stripe rust pathogen (Puccinia striiformis f. sp. hordei).</title>
        <authorList>
            <person name="Xia C."/>
            <person name="Wang M."/>
            <person name="Yin C."/>
            <person name="Cornejo O.E."/>
            <person name="Hulbert S.H."/>
            <person name="Chen X."/>
        </authorList>
    </citation>
    <scope>NUCLEOTIDE SEQUENCE [LARGE SCALE GENOMIC DNA]</scope>
    <source>
        <strain evidence="2">93-210</strain>
    </source>
</reference>
<proteinExistence type="predicted"/>
<keyword evidence="2" id="KW-1185">Reference proteome</keyword>
<dbReference type="Proteomes" id="UP001060170">
    <property type="component" value="Chromosome 1"/>
</dbReference>
<dbReference type="EMBL" id="CM045865">
    <property type="protein sequence ID" value="KAI7962105.1"/>
    <property type="molecule type" value="Genomic_DNA"/>
</dbReference>
<gene>
    <name evidence="1" type="ORF">MJO28_000199</name>
</gene>
<reference evidence="2" key="1">
    <citation type="journal article" date="2018" name="BMC Genomics">
        <title>Genomic insights into host adaptation between the wheat stripe rust pathogen (Puccinia striiformis f. sp. tritici) and the barley stripe rust pathogen (Puccinia striiformis f. sp. hordei).</title>
        <authorList>
            <person name="Xia C."/>
            <person name="Wang M."/>
            <person name="Yin C."/>
            <person name="Cornejo O.E."/>
            <person name="Hulbert S.H."/>
            <person name="Chen X."/>
        </authorList>
    </citation>
    <scope>NUCLEOTIDE SEQUENCE [LARGE SCALE GENOMIC DNA]</scope>
    <source>
        <strain evidence="2">93-210</strain>
    </source>
</reference>
<name>A0ACC0EX96_9BASI</name>